<keyword evidence="1" id="KW-0472">Membrane</keyword>
<reference evidence="2 3" key="1">
    <citation type="submission" date="2020-08" db="EMBL/GenBank/DDBJ databases">
        <title>Genomic Encyclopedia of Type Strains, Phase IV (KMG-V): Genome sequencing to study the core and pangenomes of soil and plant-associated prokaryotes.</title>
        <authorList>
            <person name="Whitman W."/>
        </authorList>
    </citation>
    <scope>NUCLEOTIDE SEQUENCE [LARGE SCALE GENOMIC DNA]</scope>
    <source>
        <strain evidence="2 3">M8US30</strain>
    </source>
</reference>
<comment type="caution">
    <text evidence="2">The sequence shown here is derived from an EMBL/GenBank/DDBJ whole genome shotgun (WGS) entry which is preliminary data.</text>
</comment>
<evidence type="ECO:0000313" key="3">
    <source>
        <dbReference type="Proteomes" id="UP000569092"/>
    </source>
</evidence>
<sequence>MNKPKDVVRQIMIHTLAAYLAMLASVILTGLLILVVPSAGKSSTSLGRILDPPFWAPQLLCGVLMGWYFKRRFELPNPGFVMLIPLTLLLWNIFSEGLAIRHYVSLKDVYFSANSGDTEGLYKLFFTAPVYTAFAYWLGSLGAKLVRPSHANRVSLS</sequence>
<accession>A0A7W8JAV2</accession>
<protein>
    <submittedName>
        <fullName evidence="2">Uncharacterized protein</fullName>
    </submittedName>
</protein>
<name>A0A7W8JAV2_9BACT</name>
<dbReference type="Proteomes" id="UP000569092">
    <property type="component" value="Unassembled WGS sequence"/>
</dbReference>
<keyword evidence="1" id="KW-0812">Transmembrane</keyword>
<proteinExistence type="predicted"/>
<dbReference type="EMBL" id="JACHDZ010000007">
    <property type="protein sequence ID" value="MBB5345864.1"/>
    <property type="molecule type" value="Genomic_DNA"/>
</dbReference>
<feature type="transmembrane region" description="Helical" evidence="1">
    <location>
        <begin position="120"/>
        <end position="139"/>
    </location>
</feature>
<feature type="transmembrane region" description="Helical" evidence="1">
    <location>
        <begin position="12"/>
        <end position="34"/>
    </location>
</feature>
<keyword evidence="1" id="KW-1133">Transmembrane helix</keyword>
<evidence type="ECO:0000256" key="1">
    <source>
        <dbReference type="SAM" id="Phobius"/>
    </source>
</evidence>
<organism evidence="2 3">
    <name type="scientific">Tunturiibacter lichenicola</name>
    <dbReference type="NCBI Taxonomy" id="2051959"/>
    <lineage>
        <taxon>Bacteria</taxon>
        <taxon>Pseudomonadati</taxon>
        <taxon>Acidobacteriota</taxon>
        <taxon>Terriglobia</taxon>
        <taxon>Terriglobales</taxon>
        <taxon>Acidobacteriaceae</taxon>
        <taxon>Tunturiibacter</taxon>
    </lineage>
</organism>
<feature type="transmembrane region" description="Helical" evidence="1">
    <location>
        <begin position="81"/>
        <end position="100"/>
    </location>
</feature>
<dbReference type="AlphaFoldDB" id="A0A7W8JAV2"/>
<gene>
    <name evidence="2" type="ORF">HDF10_003865</name>
</gene>
<evidence type="ECO:0000313" key="2">
    <source>
        <dbReference type="EMBL" id="MBB5345864.1"/>
    </source>
</evidence>